<dbReference type="EMBL" id="BGPR01024613">
    <property type="protein sequence ID" value="GBN92822.1"/>
    <property type="molecule type" value="Genomic_DNA"/>
</dbReference>
<dbReference type="AlphaFoldDB" id="A0A4Y2SWV9"/>
<evidence type="ECO:0000313" key="2">
    <source>
        <dbReference type="EMBL" id="GBN92822.1"/>
    </source>
</evidence>
<name>A0A4Y2SWV9_ARAVE</name>
<evidence type="ECO:0000256" key="1">
    <source>
        <dbReference type="SAM" id="MobiDB-lite"/>
    </source>
</evidence>
<sequence>MSTAMSGQTTICRESFSTLIASKGLLPGMSPAMSGQTAICRESFPHSSQTKALSRMSPAISGQTTICRELSTLIANKGLLPRILFHTHRKQRASPRYESGDSGQTITCREFHTHAAKGSPHESGDEWSDCICRELSHSSQTKASPRYESGDSGQPPLVENPFPHYSQRASPGMSPAKVVNTLVENPFPHSSQAKGFSLQSLRDEWSDSICRELFPHSSQTKASPRRVGDSGQTTTCRESFPHYANKGLPRKSPAKVVRLT</sequence>
<evidence type="ECO:0000313" key="3">
    <source>
        <dbReference type="Proteomes" id="UP000499080"/>
    </source>
</evidence>
<keyword evidence="3" id="KW-1185">Reference proteome</keyword>
<feature type="region of interest" description="Disordered" evidence="1">
    <location>
        <begin position="141"/>
        <end position="161"/>
    </location>
</feature>
<dbReference type="Proteomes" id="UP000499080">
    <property type="component" value="Unassembled WGS sequence"/>
</dbReference>
<reference evidence="2 3" key="1">
    <citation type="journal article" date="2019" name="Sci. Rep.">
        <title>Orb-weaving spider Araneus ventricosus genome elucidates the spidroin gene catalogue.</title>
        <authorList>
            <person name="Kono N."/>
            <person name="Nakamura H."/>
            <person name="Ohtoshi R."/>
            <person name="Moran D.A.P."/>
            <person name="Shinohara A."/>
            <person name="Yoshida Y."/>
            <person name="Fujiwara M."/>
            <person name="Mori M."/>
            <person name="Tomita M."/>
            <person name="Arakawa K."/>
        </authorList>
    </citation>
    <scope>NUCLEOTIDE SEQUENCE [LARGE SCALE GENOMIC DNA]</scope>
</reference>
<accession>A0A4Y2SWV9</accession>
<proteinExistence type="predicted"/>
<feature type="region of interest" description="Disordered" evidence="1">
    <location>
        <begin position="217"/>
        <end position="260"/>
    </location>
</feature>
<organism evidence="2 3">
    <name type="scientific">Araneus ventricosus</name>
    <name type="common">Orbweaver spider</name>
    <name type="synonym">Epeira ventricosa</name>
    <dbReference type="NCBI Taxonomy" id="182803"/>
    <lineage>
        <taxon>Eukaryota</taxon>
        <taxon>Metazoa</taxon>
        <taxon>Ecdysozoa</taxon>
        <taxon>Arthropoda</taxon>
        <taxon>Chelicerata</taxon>
        <taxon>Arachnida</taxon>
        <taxon>Araneae</taxon>
        <taxon>Araneomorphae</taxon>
        <taxon>Entelegynae</taxon>
        <taxon>Araneoidea</taxon>
        <taxon>Araneidae</taxon>
        <taxon>Araneus</taxon>
    </lineage>
</organism>
<comment type="caution">
    <text evidence="2">The sequence shown here is derived from an EMBL/GenBank/DDBJ whole genome shotgun (WGS) entry which is preliminary data.</text>
</comment>
<protein>
    <submittedName>
        <fullName evidence="2">Uncharacterized protein</fullName>
    </submittedName>
</protein>
<gene>
    <name evidence="2" type="ORF">AVEN_107260_1</name>
</gene>